<gene>
    <name evidence="1" type="ORF">Vretifemale_17924</name>
    <name evidence="2" type="ORF">Vretimale_16334</name>
</gene>
<dbReference type="Proteomes" id="UP000747110">
    <property type="component" value="Unassembled WGS sequence"/>
</dbReference>
<comment type="caution">
    <text evidence="1">The sequence shown here is derived from an EMBL/GenBank/DDBJ whole genome shotgun (WGS) entry which is preliminary data.</text>
</comment>
<dbReference type="EMBL" id="BNCQ01000047">
    <property type="protein sequence ID" value="GIM13134.1"/>
    <property type="molecule type" value="Genomic_DNA"/>
</dbReference>
<reference evidence="1" key="1">
    <citation type="journal article" date="2021" name="Proc. Natl. Acad. Sci. U.S.A.">
        <title>Three genomes in the algal genus Volvox reveal the fate of a haploid sex-determining region after a transition to homothallism.</title>
        <authorList>
            <person name="Yamamoto K."/>
            <person name="Hamaji T."/>
            <person name="Kawai-Toyooka H."/>
            <person name="Matsuzaki R."/>
            <person name="Takahashi F."/>
            <person name="Nishimura Y."/>
            <person name="Kawachi M."/>
            <person name="Noguchi H."/>
            <person name="Minakuchi Y."/>
            <person name="Umen J.G."/>
            <person name="Toyoda A."/>
            <person name="Nozaki H."/>
        </authorList>
    </citation>
    <scope>NUCLEOTIDE SEQUENCE</scope>
    <source>
        <strain evidence="2">NIES-3785</strain>
        <strain evidence="1">NIES-3786</strain>
    </source>
</reference>
<name>A0A8J4FZ99_9CHLO</name>
<dbReference type="Proteomes" id="UP000722791">
    <property type="component" value="Unassembled WGS sequence"/>
</dbReference>
<protein>
    <submittedName>
        <fullName evidence="1">Uncharacterized protein</fullName>
    </submittedName>
</protein>
<keyword evidence="3" id="KW-1185">Reference proteome</keyword>
<organism evidence="1 3">
    <name type="scientific">Volvox reticuliferus</name>
    <dbReference type="NCBI Taxonomy" id="1737510"/>
    <lineage>
        <taxon>Eukaryota</taxon>
        <taxon>Viridiplantae</taxon>
        <taxon>Chlorophyta</taxon>
        <taxon>core chlorophytes</taxon>
        <taxon>Chlorophyceae</taxon>
        <taxon>CS clade</taxon>
        <taxon>Chlamydomonadales</taxon>
        <taxon>Volvocaceae</taxon>
        <taxon>Volvox</taxon>
    </lineage>
</organism>
<evidence type="ECO:0000313" key="3">
    <source>
        <dbReference type="Proteomes" id="UP000747110"/>
    </source>
</evidence>
<dbReference type="AlphaFoldDB" id="A0A8J4FZ99"/>
<dbReference type="EMBL" id="BNCP01000055">
    <property type="protein sequence ID" value="GIL90276.1"/>
    <property type="molecule type" value="Genomic_DNA"/>
</dbReference>
<accession>A0A8J4FZ99</accession>
<evidence type="ECO:0000313" key="2">
    <source>
        <dbReference type="EMBL" id="GIM13134.1"/>
    </source>
</evidence>
<dbReference type="OrthoDB" id="510209at2759"/>
<evidence type="ECO:0000313" key="1">
    <source>
        <dbReference type="EMBL" id="GIL90276.1"/>
    </source>
</evidence>
<proteinExistence type="predicted"/>
<sequence>MISRPAAKKASGKLFARPILPIVAASVAVGSGSVMPPTAIAKGNVVVQNESEEQKLLRAKGYPYVRPDTSFLFVRGEVLQFDNRQWRGLNHLHEIVGSCGSSATDFAAAHGMDLVRLSREELFWPVLAIGSNAGPEQLRRKYPLQDFPDCVIPVVQVALEDFDVVYAPYIATYGSCTATLEHSPGTVTYIFITYLTGPLMERMHATEGGYNLCRLLGLRLHVAPWSADGNVQRENNQMRNADDKTCAKEGLQVAFRSFEIRDWVYQYNHKLGCIKLPFKELGGSPVAIAAIPAERRTFPAASQVQMLTTLMTALDKTHEGPLSPLPAFGDVCEKISSKALDDWLLHLIKNSTARSAICKRLSLHAQMFFYPNCEVIADM</sequence>